<evidence type="ECO:0000313" key="4">
    <source>
        <dbReference type="Proteomes" id="UP000002318"/>
    </source>
</evidence>
<evidence type="ECO:0000313" key="3">
    <source>
        <dbReference type="EMBL" id="ADK81223.1"/>
    </source>
</evidence>
<gene>
    <name evidence="3" type="ordered locus">Spirs_2103</name>
</gene>
<dbReference type="RefSeq" id="WP_013254687.1">
    <property type="nucleotide sequence ID" value="NC_014364.1"/>
</dbReference>
<feature type="signal peptide" evidence="1">
    <location>
        <begin position="1"/>
        <end position="26"/>
    </location>
</feature>
<dbReference type="EMBL" id="CP002116">
    <property type="protein sequence ID" value="ADK81223.1"/>
    <property type="molecule type" value="Genomic_DNA"/>
</dbReference>
<dbReference type="eggNOG" id="COG0607">
    <property type="taxonomic scope" value="Bacteria"/>
</dbReference>
<evidence type="ECO:0000259" key="2">
    <source>
        <dbReference type="PROSITE" id="PS50206"/>
    </source>
</evidence>
<dbReference type="HOGENOM" id="CLU_1194291_0_0_12"/>
<dbReference type="Proteomes" id="UP000002318">
    <property type="component" value="Chromosome"/>
</dbReference>
<dbReference type="PROSITE" id="PS50206">
    <property type="entry name" value="RHODANESE_3"/>
    <property type="match status" value="1"/>
</dbReference>
<feature type="chain" id="PRO_5003150687" description="Rhodanese domain-containing protein" evidence="1">
    <location>
        <begin position="27"/>
        <end position="232"/>
    </location>
</feature>
<dbReference type="KEGG" id="ssm:Spirs_2103"/>
<dbReference type="OrthoDB" id="9800872at2"/>
<keyword evidence="1" id="KW-0732">Signal</keyword>
<accession>E1R337</accession>
<dbReference type="AlphaFoldDB" id="E1R337"/>
<name>E1R337_SEDSS</name>
<protein>
    <recommendedName>
        <fullName evidence="2">Rhodanese domain-containing protein</fullName>
    </recommendedName>
</protein>
<dbReference type="Gene3D" id="3.40.250.10">
    <property type="entry name" value="Rhodanese-like domain"/>
    <property type="match status" value="1"/>
</dbReference>
<organism evidence="3 4">
    <name type="scientific">Sediminispirochaeta smaragdinae (strain DSM 11293 / JCM 15392 / SEBR 4228)</name>
    <name type="common">Spirochaeta smaragdinae</name>
    <dbReference type="NCBI Taxonomy" id="573413"/>
    <lineage>
        <taxon>Bacteria</taxon>
        <taxon>Pseudomonadati</taxon>
        <taxon>Spirochaetota</taxon>
        <taxon>Spirochaetia</taxon>
        <taxon>Spirochaetales</taxon>
        <taxon>Spirochaetaceae</taxon>
        <taxon>Sediminispirochaeta</taxon>
    </lineage>
</organism>
<dbReference type="STRING" id="573413.Spirs_2103"/>
<proteinExistence type="predicted"/>
<keyword evidence="4" id="KW-1185">Reference proteome</keyword>
<evidence type="ECO:0000256" key="1">
    <source>
        <dbReference type="SAM" id="SignalP"/>
    </source>
</evidence>
<feature type="domain" description="Rhodanese" evidence="2">
    <location>
        <begin position="150"/>
        <end position="200"/>
    </location>
</feature>
<dbReference type="InterPro" id="IPR001763">
    <property type="entry name" value="Rhodanese-like_dom"/>
</dbReference>
<dbReference type="InterPro" id="IPR036873">
    <property type="entry name" value="Rhodanese-like_dom_sf"/>
</dbReference>
<reference evidence="3 4" key="1">
    <citation type="journal article" date="2010" name="Stand. Genomic Sci.">
        <title>Complete genome sequence of Spirochaeta smaragdinae type strain (SEBR 4228).</title>
        <authorList>
            <person name="Mavromatis K."/>
            <person name="Yasawong M."/>
            <person name="Chertkov O."/>
            <person name="Lapidus A."/>
            <person name="Lucas S."/>
            <person name="Nolan M."/>
            <person name="Del Rio T.G."/>
            <person name="Tice H."/>
            <person name="Cheng J.F."/>
            <person name="Pitluck S."/>
            <person name="Liolios K."/>
            <person name="Ivanova N."/>
            <person name="Tapia R."/>
            <person name="Han C."/>
            <person name="Bruce D."/>
            <person name="Goodwin L."/>
            <person name="Pati A."/>
            <person name="Chen A."/>
            <person name="Palaniappan K."/>
            <person name="Land M."/>
            <person name="Hauser L."/>
            <person name="Chang Y.J."/>
            <person name="Jeffries C.D."/>
            <person name="Detter J.C."/>
            <person name="Rohde M."/>
            <person name="Brambilla E."/>
            <person name="Spring S."/>
            <person name="Goker M."/>
            <person name="Sikorski J."/>
            <person name="Woyke T."/>
            <person name="Bristow J."/>
            <person name="Eisen J.A."/>
            <person name="Markowitz V."/>
            <person name="Hugenholtz P."/>
            <person name="Klenk H.P."/>
            <person name="Kyrpides N.C."/>
        </authorList>
    </citation>
    <scope>NUCLEOTIDE SEQUENCE [LARGE SCALE GENOMIC DNA]</scope>
    <source>
        <strain evidence="4">DSM 11293 / JCM 15392 / SEBR 4228</strain>
    </source>
</reference>
<dbReference type="SUPFAM" id="SSF52821">
    <property type="entry name" value="Rhodanese/Cell cycle control phosphatase"/>
    <property type="match status" value="1"/>
</dbReference>
<sequence length="232" mass="25730">MKKFVPIVSILALFILLATCSNDNEAAVKTLPKATVDETSQFGVDKNININTIDDWVGRDDVAYVDVRMLIDPGDYSAIGGDPVLSGTIEGFEVVPYPFLANLSGLPEAVAATQYNGPTLFTLTWNDTGAIDTVKANFKESEMIIKDLFPEDKAIFLMCGGGGYAGMTRGLLIKLGYDPEKLYNIGGFWTYKGKNLEHVKVSYGENNKYDYNALHRLNYHLIQFNQLHKVEE</sequence>